<gene>
    <name evidence="1" type="ORF">ABLG96_03840</name>
</gene>
<dbReference type="EMBL" id="CP159218">
    <property type="protein sequence ID" value="XCG64481.1"/>
    <property type="molecule type" value="Genomic_DNA"/>
</dbReference>
<organism evidence="1">
    <name type="scientific">Nakamurella sp. A5-74</name>
    <dbReference type="NCBI Taxonomy" id="3158264"/>
    <lineage>
        <taxon>Bacteria</taxon>
        <taxon>Bacillati</taxon>
        <taxon>Actinomycetota</taxon>
        <taxon>Actinomycetes</taxon>
        <taxon>Nakamurellales</taxon>
        <taxon>Nakamurellaceae</taxon>
        <taxon>Nakamurella</taxon>
    </lineage>
</organism>
<evidence type="ECO:0008006" key="2">
    <source>
        <dbReference type="Google" id="ProtNLM"/>
    </source>
</evidence>
<proteinExistence type="predicted"/>
<dbReference type="AlphaFoldDB" id="A0AAU8DQN8"/>
<reference evidence="1" key="1">
    <citation type="submission" date="2024-05" db="EMBL/GenBank/DDBJ databases">
        <authorList>
            <person name="Cai S.Y."/>
            <person name="Jin L.M."/>
            <person name="Li H.R."/>
        </authorList>
    </citation>
    <scope>NUCLEOTIDE SEQUENCE</scope>
    <source>
        <strain evidence="1">A5-74</strain>
    </source>
</reference>
<protein>
    <recommendedName>
        <fullName evidence="2">DUF11 domain-containing protein</fullName>
    </recommendedName>
</protein>
<name>A0AAU8DQN8_9ACTN</name>
<sequence length="154" mass="16917">MLIAELDFAPHSNNDAILMVIRNAGPTPAHDVRVTFAPPVRESPNHPAAEYVLNMFKAPIATLGPGQRLAPLWHSTRTEGTPDRVTVALTYRGQGRREFTESYVLDVEPLHHELHVTSSASIKGSIAILGRKHDRLVKALESIANNTARPDTDD</sequence>
<dbReference type="RefSeq" id="WP_353650094.1">
    <property type="nucleotide sequence ID" value="NZ_CP159218.1"/>
</dbReference>
<accession>A0AAU8DQN8</accession>
<evidence type="ECO:0000313" key="1">
    <source>
        <dbReference type="EMBL" id="XCG64481.1"/>
    </source>
</evidence>